<evidence type="ECO:0000259" key="1">
    <source>
        <dbReference type="PROSITE" id="PS51186"/>
    </source>
</evidence>
<name>A0A2T3J8A7_9GAMM</name>
<keyword evidence="3" id="KW-1185">Reference proteome</keyword>
<gene>
    <name evidence="2" type="ORF">C9J12_24485</name>
</gene>
<protein>
    <submittedName>
        <fullName evidence="2">N-acetyltransferase</fullName>
    </submittedName>
</protein>
<organism evidence="2 3">
    <name type="scientific">Photobacterium frigidiphilum</name>
    <dbReference type="NCBI Taxonomy" id="264736"/>
    <lineage>
        <taxon>Bacteria</taxon>
        <taxon>Pseudomonadati</taxon>
        <taxon>Pseudomonadota</taxon>
        <taxon>Gammaproteobacteria</taxon>
        <taxon>Vibrionales</taxon>
        <taxon>Vibrionaceae</taxon>
        <taxon>Photobacterium</taxon>
    </lineage>
</organism>
<dbReference type="Gene3D" id="3.40.630.30">
    <property type="match status" value="1"/>
</dbReference>
<dbReference type="AlphaFoldDB" id="A0A2T3J8A7"/>
<dbReference type="InterPro" id="IPR016181">
    <property type="entry name" value="Acyl_CoA_acyltransferase"/>
</dbReference>
<dbReference type="InterPro" id="IPR051531">
    <property type="entry name" value="N-acetyltransferase"/>
</dbReference>
<dbReference type="PROSITE" id="PS51186">
    <property type="entry name" value="GNAT"/>
    <property type="match status" value="1"/>
</dbReference>
<comment type="caution">
    <text evidence="2">The sequence shown here is derived from an EMBL/GenBank/DDBJ whole genome shotgun (WGS) entry which is preliminary data.</text>
</comment>
<dbReference type="GO" id="GO:0016747">
    <property type="term" value="F:acyltransferase activity, transferring groups other than amino-acyl groups"/>
    <property type="evidence" value="ECO:0007669"/>
    <property type="project" value="InterPro"/>
</dbReference>
<accession>A0A2T3J8A7</accession>
<reference evidence="2 3" key="1">
    <citation type="submission" date="2018-01" db="EMBL/GenBank/DDBJ databases">
        <title>Whole genome sequencing of Histamine producing bacteria.</title>
        <authorList>
            <person name="Butler K."/>
        </authorList>
    </citation>
    <scope>NUCLEOTIDE SEQUENCE [LARGE SCALE GENOMIC DNA]</scope>
    <source>
        <strain evidence="2 3">JCM 12947</strain>
    </source>
</reference>
<evidence type="ECO:0000313" key="3">
    <source>
        <dbReference type="Proteomes" id="UP000240987"/>
    </source>
</evidence>
<dbReference type="SUPFAM" id="SSF55729">
    <property type="entry name" value="Acyl-CoA N-acyltransferases (Nat)"/>
    <property type="match status" value="1"/>
</dbReference>
<dbReference type="EMBL" id="PYMJ01000037">
    <property type="protein sequence ID" value="PSU45023.1"/>
    <property type="molecule type" value="Genomic_DNA"/>
</dbReference>
<dbReference type="PANTHER" id="PTHR43792">
    <property type="entry name" value="GNAT FAMILY, PUTATIVE (AFU_ORTHOLOGUE AFUA_3G00765)-RELATED-RELATED"/>
    <property type="match status" value="1"/>
</dbReference>
<dbReference type="InterPro" id="IPR000182">
    <property type="entry name" value="GNAT_dom"/>
</dbReference>
<keyword evidence="2" id="KW-0808">Transferase</keyword>
<dbReference type="Proteomes" id="UP000240987">
    <property type="component" value="Unassembled WGS sequence"/>
</dbReference>
<dbReference type="Pfam" id="PF13302">
    <property type="entry name" value="Acetyltransf_3"/>
    <property type="match status" value="1"/>
</dbReference>
<proteinExistence type="predicted"/>
<sequence length="204" mass="22713">MKSNILQLEDLKQGQPVLLSNAFTIQLIRQEDFTDILTMLENPNVTKFLFFAPAPVALYEAFFLPIIENTEKAIASGEWPEHLTIIIRDQNHQYMGMAGLTQVMLLAGNYEVGFQLPEHAWGLGIGTLTCEYLTKVAFEQLNAHKVAADCYSQNLGSAGVLRKSGYALEGKQAGYFHTEELTDDRLLFGMTASQYSAKKMGQAI</sequence>
<dbReference type="RefSeq" id="WP_107245103.1">
    <property type="nucleotide sequence ID" value="NZ_PYMJ01000037.1"/>
</dbReference>
<dbReference type="OrthoDB" id="9801656at2"/>
<evidence type="ECO:0000313" key="2">
    <source>
        <dbReference type="EMBL" id="PSU45023.1"/>
    </source>
</evidence>
<feature type="domain" description="N-acetyltransferase" evidence="1">
    <location>
        <begin position="23"/>
        <end position="193"/>
    </location>
</feature>